<dbReference type="Pfam" id="PF00893">
    <property type="entry name" value="Multi_Drug_Res"/>
    <property type="match status" value="1"/>
</dbReference>
<accession>A0A1I0TFW4</accession>
<dbReference type="EMBL" id="FOJQ01000026">
    <property type="protein sequence ID" value="SFA50678.1"/>
    <property type="molecule type" value="Genomic_DNA"/>
</dbReference>
<dbReference type="FunFam" id="1.10.3730.20:FF:000001">
    <property type="entry name" value="Quaternary ammonium compound resistance transporter SugE"/>
    <property type="match status" value="1"/>
</dbReference>
<dbReference type="Proteomes" id="UP000198979">
    <property type="component" value="Unassembled WGS sequence"/>
</dbReference>
<evidence type="ECO:0000256" key="7">
    <source>
        <dbReference type="RuleBase" id="RU003942"/>
    </source>
</evidence>
<gene>
    <name evidence="9" type="ORF">SAMN05216169_10267</name>
</gene>
<feature type="transmembrane region" description="Helical" evidence="8">
    <location>
        <begin position="6"/>
        <end position="24"/>
    </location>
</feature>
<proteinExistence type="inferred from homology"/>
<dbReference type="SUPFAM" id="SSF103481">
    <property type="entry name" value="Multidrug resistance efflux transporter EmrE"/>
    <property type="match status" value="1"/>
</dbReference>
<keyword evidence="2" id="KW-0813">Transport</keyword>
<keyword evidence="10" id="KW-1185">Reference proteome</keyword>
<dbReference type="RefSeq" id="WP_091702949.1">
    <property type="nucleotide sequence ID" value="NZ_FOJQ01000026.1"/>
</dbReference>
<organism evidence="9 10">
    <name type="scientific">Anoxybacillus pushchinoensis</name>
    <dbReference type="NCBI Taxonomy" id="150248"/>
    <lineage>
        <taxon>Bacteria</taxon>
        <taxon>Bacillati</taxon>
        <taxon>Bacillota</taxon>
        <taxon>Bacilli</taxon>
        <taxon>Bacillales</taxon>
        <taxon>Anoxybacillaceae</taxon>
        <taxon>Anoxybacillus</taxon>
    </lineage>
</organism>
<dbReference type="GO" id="GO:0005886">
    <property type="term" value="C:plasma membrane"/>
    <property type="evidence" value="ECO:0007669"/>
    <property type="project" value="UniProtKB-SubCell"/>
</dbReference>
<feature type="transmembrane region" description="Helical" evidence="8">
    <location>
        <begin position="56"/>
        <end position="79"/>
    </location>
</feature>
<feature type="transmembrane region" description="Helical" evidence="8">
    <location>
        <begin position="31"/>
        <end position="50"/>
    </location>
</feature>
<protein>
    <submittedName>
        <fullName evidence="9">Paired small multidrug resistance pump</fullName>
    </submittedName>
</protein>
<keyword evidence="6 8" id="KW-0472">Membrane</keyword>
<name>A0A1I0TFW4_9BACL</name>
<keyword evidence="4 7" id="KW-0812">Transmembrane</keyword>
<dbReference type="InterPro" id="IPR000390">
    <property type="entry name" value="Small_drug/metabolite_transptr"/>
</dbReference>
<dbReference type="InterPro" id="IPR045324">
    <property type="entry name" value="Small_multidrug_res"/>
</dbReference>
<evidence type="ECO:0000256" key="6">
    <source>
        <dbReference type="ARBA" id="ARBA00023136"/>
    </source>
</evidence>
<dbReference type="Gene3D" id="1.10.3730.20">
    <property type="match status" value="1"/>
</dbReference>
<evidence type="ECO:0000256" key="2">
    <source>
        <dbReference type="ARBA" id="ARBA00022448"/>
    </source>
</evidence>
<evidence type="ECO:0000256" key="5">
    <source>
        <dbReference type="ARBA" id="ARBA00022989"/>
    </source>
</evidence>
<evidence type="ECO:0000256" key="3">
    <source>
        <dbReference type="ARBA" id="ARBA00022475"/>
    </source>
</evidence>
<keyword evidence="3" id="KW-1003">Cell membrane</keyword>
<dbReference type="OrthoDB" id="21828at2"/>
<dbReference type="AlphaFoldDB" id="A0A1I0TFW4"/>
<comment type="similarity">
    <text evidence="7">Belongs to the drug/metabolite transporter (DMT) superfamily. Small multidrug resistance (SMR) (TC 2.A.7.1) family.</text>
</comment>
<feature type="transmembrane region" description="Helical" evidence="8">
    <location>
        <begin position="86"/>
        <end position="103"/>
    </location>
</feature>
<evidence type="ECO:0000313" key="9">
    <source>
        <dbReference type="EMBL" id="SFA50678.1"/>
    </source>
</evidence>
<evidence type="ECO:0000256" key="8">
    <source>
        <dbReference type="SAM" id="Phobius"/>
    </source>
</evidence>
<dbReference type="InterPro" id="IPR037185">
    <property type="entry name" value="EmrE-like"/>
</dbReference>
<dbReference type="PANTHER" id="PTHR30561">
    <property type="entry name" value="SMR FAMILY PROTON-DEPENDENT DRUG EFFLUX TRANSPORTER SUGE"/>
    <property type="match status" value="1"/>
</dbReference>
<evidence type="ECO:0000256" key="1">
    <source>
        <dbReference type="ARBA" id="ARBA00004651"/>
    </source>
</evidence>
<dbReference type="PANTHER" id="PTHR30561:SF0">
    <property type="entry name" value="GUANIDINIUM EXPORTER"/>
    <property type="match status" value="1"/>
</dbReference>
<evidence type="ECO:0000313" key="10">
    <source>
        <dbReference type="Proteomes" id="UP000198979"/>
    </source>
</evidence>
<evidence type="ECO:0000256" key="4">
    <source>
        <dbReference type="ARBA" id="ARBA00022692"/>
    </source>
</evidence>
<sequence>MAWVTLILAGIFEVVGVIGINLVAKHNKIQSYMVLILGFLVSFSLLSIALSTLPMGIAYAVWTGIGTVGGTLVGMFVYGDAKDWKRILFIALIITAIVGLKLSS</sequence>
<keyword evidence="5 8" id="KW-1133">Transmembrane helix</keyword>
<dbReference type="STRING" id="150248.SAMN05216169_10267"/>
<comment type="subcellular location">
    <subcellularLocation>
        <location evidence="1 7">Cell membrane</location>
        <topology evidence="1 7">Multi-pass membrane protein</topology>
    </subcellularLocation>
</comment>
<dbReference type="GO" id="GO:0022857">
    <property type="term" value="F:transmembrane transporter activity"/>
    <property type="evidence" value="ECO:0007669"/>
    <property type="project" value="InterPro"/>
</dbReference>
<reference evidence="10" key="1">
    <citation type="submission" date="2016-10" db="EMBL/GenBank/DDBJ databases">
        <authorList>
            <person name="Varghese N."/>
            <person name="Submissions S."/>
        </authorList>
    </citation>
    <scope>NUCLEOTIDE SEQUENCE [LARGE SCALE GENOMIC DNA]</scope>
    <source>
        <strain evidence="10">K1</strain>
    </source>
</reference>